<dbReference type="Pfam" id="PF00266">
    <property type="entry name" value="Aminotran_5"/>
    <property type="match status" value="1"/>
</dbReference>
<keyword evidence="4" id="KW-0560">Oxidoreductase</keyword>
<dbReference type="PANTHER" id="PTHR11773">
    <property type="entry name" value="GLYCINE DEHYDROGENASE, DECARBOXYLATING"/>
    <property type="match status" value="1"/>
</dbReference>
<feature type="domain" description="Glycine dehydrogenase C-terminal" evidence="7">
    <location>
        <begin position="365"/>
        <end position="472"/>
    </location>
</feature>
<comment type="function">
    <text evidence="1">The glycine cleavage system catalyzes the degradation of glycine. The P protein binds the alpha-amino group of glycine through its pyridoxal phosphate cofactor; CO(2) is released and the remaining methylamine moiety is then transferred to the lipoamide cofactor of the H protein.</text>
</comment>
<proteinExistence type="predicted"/>
<dbReference type="Gene3D" id="3.90.1150.10">
    <property type="entry name" value="Aspartate Aminotransferase, domain 1"/>
    <property type="match status" value="1"/>
</dbReference>
<dbReference type="RefSeq" id="WP_009165266.1">
    <property type="nucleotide sequence ID" value="NZ_ADFP01000086.1"/>
</dbReference>
<evidence type="ECO:0000313" key="9">
    <source>
        <dbReference type="Proteomes" id="UP000006462"/>
    </source>
</evidence>
<dbReference type="EMBL" id="ADFP01000086">
    <property type="protein sequence ID" value="EFB90307.1"/>
    <property type="molecule type" value="Genomic_DNA"/>
</dbReference>
<evidence type="ECO:0000256" key="1">
    <source>
        <dbReference type="ARBA" id="ARBA00003788"/>
    </source>
</evidence>
<evidence type="ECO:0000256" key="5">
    <source>
        <dbReference type="ARBA" id="ARBA00049026"/>
    </source>
</evidence>
<evidence type="ECO:0000256" key="4">
    <source>
        <dbReference type="ARBA" id="ARBA00023002"/>
    </source>
</evidence>
<dbReference type="InterPro" id="IPR015424">
    <property type="entry name" value="PyrdxlP-dep_Trfase"/>
</dbReference>
<dbReference type="InterPro" id="IPR015421">
    <property type="entry name" value="PyrdxlP-dep_Trfase_major"/>
</dbReference>
<dbReference type="InterPro" id="IPR015422">
    <property type="entry name" value="PyrdxlP-dep_Trfase_small"/>
</dbReference>
<evidence type="ECO:0000313" key="8">
    <source>
        <dbReference type="EMBL" id="EFB90307.1"/>
    </source>
</evidence>
<keyword evidence="3" id="KW-0663">Pyridoxal phosphate</keyword>
<dbReference type="InterPro" id="IPR020581">
    <property type="entry name" value="GDC_P"/>
</dbReference>
<dbReference type="SUPFAM" id="SSF53383">
    <property type="entry name" value="PLP-dependent transferases"/>
    <property type="match status" value="1"/>
</dbReference>
<dbReference type="PANTHER" id="PTHR11773:SF1">
    <property type="entry name" value="GLYCINE DEHYDROGENASE (DECARBOXYLATING), MITOCHONDRIAL"/>
    <property type="match status" value="1"/>
</dbReference>
<dbReference type="NCBIfam" id="NF003346">
    <property type="entry name" value="PRK04366.1"/>
    <property type="match status" value="1"/>
</dbReference>
<comment type="caution">
    <text evidence="8">The sequence shown here is derived from an EMBL/GenBank/DDBJ whole genome shotgun (WGS) entry which is preliminary data.</text>
</comment>
<dbReference type="Pfam" id="PF21478">
    <property type="entry name" value="GcvP2_C"/>
    <property type="match status" value="1"/>
</dbReference>
<keyword evidence="9" id="KW-1185">Reference proteome</keyword>
<dbReference type="EC" id="1.4.4.2" evidence="2"/>
<accession>A0ABM9ZTW6</accession>
<feature type="domain" description="Aminotransferase class V" evidence="6">
    <location>
        <begin position="161"/>
        <end position="294"/>
    </location>
</feature>
<comment type="catalytic activity">
    <reaction evidence="5">
        <text>N(6)-[(R)-lipoyl]-L-lysyl-[glycine-cleavage complex H protein] + glycine + H(+) = N(6)-[(R)-S(8)-aminomethyldihydrolipoyl]-L-lysyl-[glycine-cleavage complex H protein] + CO2</text>
        <dbReference type="Rhea" id="RHEA:24304"/>
        <dbReference type="Rhea" id="RHEA-COMP:10494"/>
        <dbReference type="Rhea" id="RHEA-COMP:10495"/>
        <dbReference type="ChEBI" id="CHEBI:15378"/>
        <dbReference type="ChEBI" id="CHEBI:16526"/>
        <dbReference type="ChEBI" id="CHEBI:57305"/>
        <dbReference type="ChEBI" id="CHEBI:83099"/>
        <dbReference type="ChEBI" id="CHEBI:83143"/>
        <dbReference type="EC" id="1.4.4.2"/>
    </reaction>
</comment>
<dbReference type="InterPro" id="IPR049316">
    <property type="entry name" value="GDC-P_C"/>
</dbReference>
<dbReference type="Proteomes" id="UP000006462">
    <property type="component" value="Unassembled WGS sequence"/>
</dbReference>
<organism evidence="8 9">
    <name type="scientific">Pyramidobacter piscolens W5455</name>
    <dbReference type="NCBI Taxonomy" id="352165"/>
    <lineage>
        <taxon>Bacteria</taxon>
        <taxon>Thermotogati</taxon>
        <taxon>Synergistota</taxon>
        <taxon>Synergistia</taxon>
        <taxon>Synergistales</taxon>
        <taxon>Dethiosulfovibrionaceae</taxon>
        <taxon>Pyramidobacter</taxon>
    </lineage>
</organism>
<dbReference type="InterPro" id="IPR000192">
    <property type="entry name" value="Aminotrans_V_dom"/>
</dbReference>
<evidence type="ECO:0000259" key="6">
    <source>
        <dbReference type="Pfam" id="PF00266"/>
    </source>
</evidence>
<reference evidence="8 9" key="1">
    <citation type="submission" date="2009-12" db="EMBL/GenBank/DDBJ databases">
        <authorList>
            <person name="Shrivastava S."/>
            <person name="Madupu R."/>
            <person name="Durkin A.S."/>
            <person name="Torralba M."/>
            <person name="Methe B."/>
            <person name="Sutton G.G."/>
            <person name="Strausberg R.L."/>
            <person name="Nelson K.E."/>
        </authorList>
    </citation>
    <scope>NUCLEOTIDE SEQUENCE [LARGE SCALE GENOMIC DNA]</scope>
    <source>
        <strain evidence="8 9">W5455</strain>
    </source>
</reference>
<evidence type="ECO:0000256" key="3">
    <source>
        <dbReference type="ARBA" id="ARBA00022898"/>
    </source>
</evidence>
<protein>
    <recommendedName>
        <fullName evidence="2">glycine dehydrogenase (aminomethyl-transferring)</fullName>
        <ecNumber evidence="2">1.4.4.2</ecNumber>
    </recommendedName>
</protein>
<name>A0ABM9ZTW6_9BACT</name>
<gene>
    <name evidence="8" type="ORF">HMPREF7215_1219</name>
</gene>
<evidence type="ECO:0000256" key="2">
    <source>
        <dbReference type="ARBA" id="ARBA00012134"/>
    </source>
</evidence>
<sequence length="520" mass="56611">MKKAVFHEARWNEPIIMELGAPGERGILVPKTEAKVAAAAGPAASLIPEALKRKSAPRLPEISQMQLLRHYLRLSQETVGADLNADIGLGTCTMKYNPKIHEQFVRSPQFAELHPCQDEDTLQGILKIIYDTGEYLKAISGMDAFCLTPAGGSQAIYANVAVIRAWHESRGEGTQRDEIITTILSHPANPGAAATLGYKVITLTPGPDGTPDFEALRSAVSPRTAGLLITNPEDTGIYNERITEFVDLVHRAGGLCAYDQANANGTFGIARAREAGFDLCHFNLHKSFGSPHGCQGPAAGAQGAVKKLEPFLPLPRVAFDGKKYHLVGDAPLSVGYLRKFLGVPAVVLRAYAYIRSLGPDGLKQASELSILNNNYLIKKLLEIDGLKLPWAPGKRRMEQARLSWRTLTDETGVTTDDIDRRVVDYGYQSYFSSHHPRVIPEPFTPEPAETYSKADIDGYAETMAAIAAEARSDPEIVKTAPHNAALASRIDESALNDENRLATTWRAWKKLNAAAPSEPS</sequence>
<dbReference type="Gene3D" id="3.40.640.10">
    <property type="entry name" value="Type I PLP-dependent aspartate aminotransferase-like (Major domain)"/>
    <property type="match status" value="1"/>
</dbReference>
<dbReference type="Gene3D" id="6.20.440.10">
    <property type="match status" value="1"/>
</dbReference>
<evidence type="ECO:0000259" key="7">
    <source>
        <dbReference type="Pfam" id="PF21478"/>
    </source>
</evidence>